<protein>
    <submittedName>
        <fullName evidence="4">Uncharacterized protein</fullName>
    </submittedName>
</protein>
<accession>A0A6N2SL34</accession>
<feature type="region of interest" description="Disordered" evidence="1">
    <location>
        <begin position="272"/>
        <end position="350"/>
    </location>
</feature>
<feature type="region of interest" description="Disordered" evidence="1">
    <location>
        <begin position="218"/>
        <end position="238"/>
    </location>
</feature>
<name>A0A6N2SL34_9ACTO</name>
<dbReference type="EMBL" id="CACRSM010000002">
    <property type="protein sequence ID" value="VYS93722.1"/>
    <property type="molecule type" value="Genomic_DNA"/>
</dbReference>
<sequence length="350" mass="38239">MRPYHRHLHRLQTWAAVCASVIALSLFTATPGYSAENEVKINEVFTIREPNSVSYQVTVHDFSKTLTEESCQASPVALDWSSVTFTQETYSNDCFISTEFNRYANPYVGIDEDGKLTFATSPLTLEKLSLGLPENTVVARQSVTLSGFYMRFIKTSSGAQLDDSNPNFSTVEWLNIHTPTFAAEGIVEKAKNFHTIERKNFNGVVAVPMPTNLQDASYARRATATSSPTTQSPSSSSQGSFTRLVLAMTGSILFPATVIILLRTWFDRRQKRKAKTKTPTAPSPLSSSSIPSAMGSSARTSQNPFATQWEGESDTTGVAQGHSEKPGSASTEFPGAHEDSPRNPYGPPTT</sequence>
<feature type="transmembrane region" description="Helical" evidence="2">
    <location>
        <begin position="244"/>
        <end position="266"/>
    </location>
</feature>
<gene>
    <name evidence="4" type="ORF">AOLFYP35_00902</name>
</gene>
<keyword evidence="2" id="KW-0812">Transmembrane</keyword>
<evidence type="ECO:0000256" key="1">
    <source>
        <dbReference type="SAM" id="MobiDB-lite"/>
    </source>
</evidence>
<keyword evidence="2" id="KW-0472">Membrane</keyword>
<proteinExistence type="predicted"/>
<feature type="signal peptide" evidence="3">
    <location>
        <begin position="1"/>
        <end position="34"/>
    </location>
</feature>
<keyword evidence="3" id="KW-0732">Signal</keyword>
<dbReference type="AlphaFoldDB" id="A0A6N2SL34"/>
<keyword evidence="2" id="KW-1133">Transmembrane helix</keyword>
<feature type="chain" id="PRO_5038511474" evidence="3">
    <location>
        <begin position="35"/>
        <end position="350"/>
    </location>
</feature>
<evidence type="ECO:0000256" key="3">
    <source>
        <dbReference type="SAM" id="SignalP"/>
    </source>
</evidence>
<evidence type="ECO:0000256" key="2">
    <source>
        <dbReference type="SAM" id="Phobius"/>
    </source>
</evidence>
<reference evidence="4" key="1">
    <citation type="submission" date="2019-11" db="EMBL/GenBank/DDBJ databases">
        <authorList>
            <person name="Feng L."/>
        </authorList>
    </citation>
    <scope>NUCLEOTIDE SEQUENCE</scope>
    <source>
        <strain evidence="4">AodontolyticusLFYP35</strain>
    </source>
</reference>
<feature type="compositionally biased region" description="Low complexity" evidence="1">
    <location>
        <begin position="277"/>
        <end position="299"/>
    </location>
</feature>
<organism evidence="4">
    <name type="scientific">Schaalia odontolytica</name>
    <dbReference type="NCBI Taxonomy" id="1660"/>
    <lineage>
        <taxon>Bacteria</taxon>
        <taxon>Bacillati</taxon>
        <taxon>Actinomycetota</taxon>
        <taxon>Actinomycetes</taxon>
        <taxon>Actinomycetales</taxon>
        <taxon>Actinomycetaceae</taxon>
        <taxon>Schaalia</taxon>
    </lineage>
</organism>
<evidence type="ECO:0000313" key="4">
    <source>
        <dbReference type="EMBL" id="VYS93722.1"/>
    </source>
</evidence>